<dbReference type="AlphaFoldDB" id="A0AA86JFJ6"/>
<dbReference type="RefSeq" id="WP_210885929.1">
    <property type="nucleotide sequence ID" value="NZ_CAKJVE010000004.1"/>
</dbReference>
<evidence type="ECO:0000313" key="2">
    <source>
        <dbReference type="Proteomes" id="UP000789738"/>
    </source>
</evidence>
<evidence type="ECO:0000313" key="1">
    <source>
        <dbReference type="EMBL" id="CAG9705571.1"/>
    </source>
</evidence>
<dbReference type="Proteomes" id="UP000789738">
    <property type="component" value="Unassembled WGS sequence"/>
</dbReference>
<dbReference type="EMBL" id="CAKJVE010000004">
    <property type="protein sequence ID" value="CAG9705571.1"/>
    <property type="molecule type" value="Genomic_DNA"/>
</dbReference>
<accession>A0AA86JFJ6</accession>
<gene>
    <name evidence="1" type="ORF">CNEO_41941</name>
</gene>
<name>A0AA86JFJ6_9CLOT</name>
<protein>
    <submittedName>
        <fullName evidence="1">Uncharacterized protein</fullName>
    </submittedName>
</protein>
<comment type="caution">
    <text evidence="1">The sequence shown here is derived from an EMBL/GenBank/DDBJ whole genome shotgun (WGS) entry which is preliminary data.</text>
</comment>
<sequence length="115" mass="12270">MGAKNKVIAGDYEGKVVISSLGKIAIGVSFGKNLYLTKENVEEYEVITDEHRKSAASGVIRGAVGATLLGPVGLLAGLSAKNKGIYTIAIKFKDGKNSLVEIDDKIYKNLIKILF</sequence>
<reference evidence="1" key="1">
    <citation type="submission" date="2021-10" db="EMBL/GenBank/DDBJ databases">
        <authorList>
            <person name="Mesa V."/>
        </authorList>
    </citation>
    <scope>NUCLEOTIDE SEQUENCE</scope>
    <source>
        <strain evidence="1">CC3_PB</strain>
    </source>
</reference>
<proteinExistence type="predicted"/>
<organism evidence="1 2">
    <name type="scientific">Clostridium neonatale</name>
    <dbReference type="NCBI Taxonomy" id="137838"/>
    <lineage>
        <taxon>Bacteria</taxon>
        <taxon>Bacillati</taxon>
        <taxon>Bacillota</taxon>
        <taxon>Clostridia</taxon>
        <taxon>Eubacteriales</taxon>
        <taxon>Clostridiaceae</taxon>
        <taxon>Clostridium</taxon>
    </lineage>
</organism>